<reference evidence="3" key="2">
    <citation type="submission" date="2015-01" db="EMBL/GenBank/DDBJ databases">
        <title>Evolutionary Origins and Diversification of the Mycorrhizal Mutualists.</title>
        <authorList>
            <consortium name="DOE Joint Genome Institute"/>
            <consortium name="Mycorrhizal Genomics Consortium"/>
            <person name="Kohler A."/>
            <person name="Kuo A."/>
            <person name="Nagy L.G."/>
            <person name="Floudas D."/>
            <person name="Copeland A."/>
            <person name="Barry K.W."/>
            <person name="Cichocki N."/>
            <person name="Veneault-Fourrey C."/>
            <person name="LaButti K."/>
            <person name="Lindquist E.A."/>
            <person name="Lipzen A."/>
            <person name="Lundell T."/>
            <person name="Morin E."/>
            <person name="Murat C."/>
            <person name="Riley R."/>
            <person name="Ohm R."/>
            <person name="Sun H."/>
            <person name="Tunlid A."/>
            <person name="Henrissat B."/>
            <person name="Grigoriev I.V."/>
            <person name="Hibbett D.S."/>
            <person name="Martin F."/>
        </authorList>
    </citation>
    <scope>NUCLEOTIDE SEQUENCE [LARGE SCALE GENOMIC DNA]</scope>
    <source>
        <strain evidence="3">MAFF 305830</strain>
    </source>
</reference>
<feature type="compositionally biased region" description="Pro residues" evidence="1">
    <location>
        <begin position="621"/>
        <end position="635"/>
    </location>
</feature>
<feature type="compositionally biased region" description="Basic and acidic residues" evidence="1">
    <location>
        <begin position="418"/>
        <end position="429"/>
    </location>
</feature>
<dbReference type="HOGENOM" id="CLU_416815_0_0_1"/>
<feature type="compositionally biased region" description="Pro residues" evidence="1">
    <location>
        <begin position="434"/>
        <end position="445"/>
    </location>
</feature>
<proteinExistence type="predicted"/>
<gene>
    <name evidence="2" type="ORF">M408DRAFT_19323</name>
</gene>
<evidence type="ECO:0000256" key="1">
    <source>
        <dbReference type="SAM" id="MobiDB-lite"/>
    </source>
</evidence>
<feature type="region of interest" description="Disordered" evidence="1">
    <location>
        <begin position="234"/>
        <end position="268"/>
    </location>
</feature>
<keyword evidence="3" id="KW-1185">Reference proteome</keyword>
<accession>A0A0C3BQN5</accession>
<dbReference type="EMBL" id="KN824277">
    <property type="protein sequence ID" value="KIM34414.1"/>
    <property type="molecule type" value="Genomic_DNA"/>
</dbReference>
<evidence type="ECO:0000313" key="2">
    <source>
        <dbReference type="EMBL" id="KIM34414.1"/>
    </source>
</evidence>
<protein>
    <submittedName>
        <fullName evidence="2">Uncharacterized protein</fullName>
    </submittedName>
</protein>
<feature type="region of interest" description="Disordered" evidence="1">
    <location>
        <begin position="414"/>
        <end position="469"/>
    </location>
</feature>
<sequence length="714" mass="76812">MANTQEPPTYTQLPDTQLLIVPSSNSIQFQNGFLGVDETNSVEGEVHVKGAMPGDWSSLTISLVTVERDQSSVVQLASHTVELYDSLPSSAPGTSANIVTRPPTTSYFSIPLTTDTPQALRTPLSSLSHQLIAKLTSTDPARKTLTTSQDIDIRRYSSPDPSLTPLVPKTYTLDSPVRVELQIPRLTYRLGEVIPVYVTIPVPTTEQVTYTGIRLRNLKVELIRVVKILSSHSEGTSETSSSASASVSGSSSMTAHRSADSPLRSSFASDSPPYVHTLRLEGHVSPRVDRTVDFRTALTRSGAPARFHSSRPVRIRLLARTSAAPSSPAQVPIDSASHSTGVFDCPITQSTTLHTVEFFIEVSVSFLRHRTHQAASEHLPVQESTTISVPITILPPLAKTLEAVGDMDMEHAYHKKFDKPPTKTNREAAADVGPPGPSASGAPPPFDDRDAPPPPFMHSESQQSQAGTSHLPTFLESEAHYVVPLPGPSNSSQMPYAGYTSVSTSSAQTRPSAVEEDPDRVLEIEGEGRLFGFRPEEQFDGLEATFGGGAEPPPAIENVQDDTDVTALADLVDRPERALEAIGRGMGVVTSEVDPSYGTHIQSDIDRLEHALQMNAQEEAPAPPFVDDPADPPPGIDMEFRTSPPPFPPPHADSDLAPPHTPPADPPPSIEDAEMESPIASQTIGNPSFRPPPYLNTTAPTDGQHGPPPYVDLR</sequence>
<feature type="compositionally biased region" description="Pro residues" evidence="1">
    <location>
        <begin position="659"/>
        <end position="669"/>
    </location>
</feature>
<dbReference type="AlphaFoldDB" id="A0A0C3BQN5"/>
<dbReference type="STRING" id="933852.A0A0C3BQN5"/>
<reference evidence="2 3" key="1">
    <citation type="submission" date="2014-04" db="EMBL/GenBank/DDBJ databases">
        <authorList>
            <consortium name="DOE Joint Genome Institute"/>
            <person name="Kuo A."/>
            <person name="Zuccaro A."/>
            <person name="Kohler A."/>
            <person name="Nagy L.G."/>
            <person name="Floudas D."/>
            <person name="Copeland A."/>
            <person name="Barry K.W."/>
            <person name="Cichocki N."/>
            <person name="Veneault-Fourrey C."/>
            <person name="LaButti K."/>
            <person name="Lindquist E.A."/>
            <person name="Lipzen A."/>
            <person name="Lundell T."/>
            <person name="Morin E."/>
            <person name="Murat C."/>
            <person name="Sun H."/>
            <person name="Tunlid A."/>
            <person name="Henrissat B."/>
            <person name="Grigoriev I.V."/>
            <person name="Hibbett D.S."/>
            <person name="Martin F."/>
            <person name="Nordberg H.P."/>
            <person name="Cantor M.N."/>
            <person name="Hua S.X."/>
        </authorList>
    </citation>
    <scope>NUCLEOTIDE SEQUENCE [LARGE SCALE GENOMIC DNA]</scope>
    <source>
        <strain evidence="2 3">MAFF 305830</strain>
    </source>
</reference>
<dbReference type="OrthoDB" id="3357813at2759"/>
<dbReference type="Proteomes" id="UP000054097">
    <property type="component" value="Unassembled WGS sequence"/>
</dbReference>
<feature type="compositionally biased region" description="Polar residues" evidence="1">
    <location>
        <begin position="459"/>
        <end position="469"/>
    </location>
</feature>
<evidence type="ECO:0000313" key="3">
    <source>
        <dbReference type="Proteomes" id="UP000054097"/>
    </source>
</evidence>
<feature type="region of interest" description="Disordered" evidence="1">
    <location>
        <begin position="620"/>
        <end position="714"/>
    </location>
</feature>
<feature type="compositionally biased region" description="Low complexity" evidence="1">
    <location>
        <begin position="234"/>
        <end position="252"/>
    </location>
</feature>
<organism evidence="2 3">
    <name type="scientific">Serendipita vermifera MAFF 305830</name>
    <dbReference type="NCBI Taxonomy" id="933852"/>
    <lineage>
        <taxon>Eukaryota</taxon>
        <taxon>Fungi</taxon>
        <taxon>Dikarya</taxon>
        <taxon>Basidiomycota</taxon>
        <taxon>Agaricomycotina</taxon>
        <taxon>Agaricomycetes</taxon>
        <taxon>Sebacinales</taxon>
        <taxon>Serendipitaceae</taxon>
        <taxon>Serendipita</taxon>
    </lineage>
</organism>
<name>A0A0C3BQN5_SERVB</name>